<feature type="region of interest" description="Disordered" evidence="1">
    <location>
        <begin position="159"/>
        <end position="198"/>
    </location>
</feature>
<feature type="region of interest" description="Disordered" evidence="1">
    <location>
        <begin position="440"/>
        <end position="467"/>
    </location>
</feature>
<feature type="compositionally biased region" description="Polar residues" evidence="1">
    <location>
        <begin position="447"/>
        <end position="460"/>
    </location>
</feature>
<dbReference type="OrthoDB" id="550970at2759"/>
<proteinExistence type="predicted"/>
<evidence type="ECO:0000313" key="3">
    <source>
        <dbReference type="Proteomes" id="UP000613740"/>
    </source>
</evidence>
<feature type="compositionally biased region" description="Polar residues" evidence="1">
    <location>
        <begin position="184"/>
        <end position="193"/>
    </location>
</feature>
<dbReference type="Proteomes" id="UP000613740">
    <property type="component" value="Unassembled WGS sequence"/>
</dbReference>
<feature type="compositionally biased region" description="Polar residues" evidence="1">
    <location>
        <begin position="242"/>
        <end position="254"/>
    </location>
</feature>
<name>A0A835SZS7_9CHLO</name>
<feature type="compositionally biased region" description="Low complexity" evidence="1">
    <location>
        <begin position="159"/>
        <end position="179"/>
    </location>
</feature>
<accession>A0A835SZS7</accession>
<feature type="region of interest" description="Disordered" evidence="1">
    <location>
        <begin position="241"/>
        <end position="296"/>
    </location>
</feature>
<dbReference type="AlphaFoldDB" id="A0A835SZS7"/>
<feature type="compositionally biased region" description="Polar residues" evidence="1">
    <location>
        <begin position="273"/>
        <end position="287"/>
    </location>
</feature>
<sequence length="680" mass="67961">MGEGEAEATKSDRHSRLLGEENFCRFCSNRLPALWKPDCEQSSPQEELKVAPVMAVRYNGPEGVREFKLRVKPGPEGLAMFKAHLRDVLGFDVGPEFDVTFECLMPATGSLVTLSGLNAYGAATHCAALLAAGKSGPSTPTAAGAATAGAAPAAPAAEAATAPAPIPAHAPRATAPTSPVAMPSTPQQPTSEEPAQRLAAPLSGLSGRRMCHSGYVPATPVAPGAQPPLLLPALPTAAPGFSSGTMTPAPSVSPTSGAATNSIATSSSTSSSRVCHQHQNQLSQQPTRPCPAAAAADRPRLGRVASDCALCSSHGSSACGSGSAAEQQRACGRPPTAAHSRRGAWDTPQRSLHASGAEDEEEDEILNELQARRLGALSRSPGTSPLSPASALPACAADLLAAAAAAVATTSPSLSPLSPALPVPVSTRGVAPSAWRRASIDVASGPGSPSNSPHASQQTPMPQPQPVRAVGYTAATPLPAPARNQTLGYGAVALPFSTAAGAPFRACPAPGPASAGPLAAVATTSHGSLAQCVLPASPVAVSRAASSLRPSSVDSSMHGGSGGAFSSGSLPLAPSSSSTSNGAIAICGGGGVGPRSSLASARSGRVLAAAEAAQVVPAMPQVLSAATAAAATAPLGMRAGAAFSPTRLRLPEVLKSTARRTVDCLLRVLRHTNAPARQRQ</sequence>
<gene>
    <name evidence="2" type="ORF">HYH02_012801</name>
</gene>
<organism evidence="2 3">
    <name type="scientific">Chlamydomonas schloesseri</name>
    <dbReference type="NCBI Taxonomy" id="2026947"/>
    <lineage>
        <taxon>Eukaryota</taxon>
        <taxon>Viridiplantae</taxon>
        <taxon>Chlorophyta</taxon>
        <taxon>core chlorophytes</taxon>
        <taxon>Chlorophyceae</taxon>
        <taxon>CS clade</taxon>
        <taxon>Chlamydomonadales</taxon>
        <taxon>Chlamydomonadaceae</taxon>
        <taxon>Chlamydomonas</taxon>
    </lineage>
</organism>
<feature type="compositionally biased region" description="Low complexity" evidence="1">
    <location>
        <begin position="255"/>
        <end position="272"/>
    </location>
</feature>
<reference evidence="2" key="1">
    <citation type="journal article" date="2020" name="bioRxiv">
        <title>Comparative genomics of Chlamydomonas.</title>
        <authorList>
            <person name="Craig R.J."/>
            <person name="Hasan A.R."/>
            <person name="Ness R.W."/>
            <person name="Keightley P.D."/>
        </authorList>
    </citation>
    <scope>NUCLEOTIDE SEQUENCE</scope>
    <source>
        <strain evidence="2">CCAP 11/173</strain>
    </source>
</reference>
<comment type="caution">
    <text evidence="2">The sequence shown here is derived from an EMBL/GenBank/DDBJ whole genome shotgun (WGS) entry which is preliminary data.</text>
</comment>
<feature type="region of interest" description="Disordered" evidence="1">
    <location>
        <begin position="330"/>
        <end position="363"/>
    </location>
</feature>
<dbReference type="EMBL" id="JAEHOD010000064">
    <property type="protein sequence ID" value="KAG2433098.1"/>
    <property type="molecule type" value="Genomic_DNA"/>
</dbReference>
<protein>
    <submittedName>
        <fullName evidence="2">Uncharacterized protein</fullName>
    </submittedName>
</protein>
<evidence type="ECO:0000256" key="1">
    <source>
        <dbReference type="SAM" id="MobiDB-lite"/>
    </source>
</evidence>
<evidence type="ECO:0000313" key="2">
    <source>
        <dbReference type="EMBL" id="KAG2433098.1"/>
    </source>
</evidence>
<keyword evidence="3" id="KW-1185">Reference proteome</keyword>